<feature type="transmembrane region" description="Helical" evidence="1">
    <location>
        <begin position="26"/>
        <end position="50"/>
    </location>
</feature>
<organism evidence="2 3">
    <name type="scientific">Dipteronia sinensis</name>
    <dbReference type="NCBI Taxonomy" id="43782"/>
    <lineage>
        <taxon>Eukaryota</taxon>
        <taxon>Viridiplantae</taxon>
        <taxon>Streptophyta</taxon>
        <taxon>Embryophyta</taxon>
        <taxon>Tracheophyta</taxon>
        <taxon>Spermatophyta</taxon>
        <taxon>Magnoliopsida</taxon>
        <taxon>eudicotyledons</taxon>
        <taxon>Gunneridae</taxon>
        <taxon>Pentapetalae</taxon>
        <taxon>rosids</taxon>
        <taxon>malvids</taxon>
        <taxon>Sapindales</taxon>
        <taxon>Sapindaceae</taxon>
        <taxon>Hippocastanoideae</taxon>
        <taxon>Acereae</taxon>
        <taxon>Dipteronia</taxon>
    </lineage>
</organism>
<protein>
    <submittedName>
        <fullName evidence="2">Uncharacterized protein</fullName>
    </submittedName>
</protein>
<sequence length="113" mass="12676">MFCGSQLASCLPFHMLQDNWQEIIDLVLYWVCCVLCCSFVVVAPVFLLLSSGVLSVSLFVLCGLLGVLWFCLFGFWPFGWIIKFAFQKKKNGIYGSSSQIGCTYKLNLGYFGS</sequence>
<proteinExistence type="predicted"/>
<keyword evidence="3" id="KW-1185">Reference proteome</keyword>
<reference evidence="2" key="1">
    <citation type="journal article" date="2023" name="Plant J.">
        <title>Genome sequences and population genomics provide insights into the demographic history, inbreeding, and mutation load of two 'living fossil' tree species of Dipteronia.</title>
        <authorList>
            <person name="Feng Y."/>
            <person name="Comes H.P."/>
            <person name="Chen J."/>
            <person name="Zhu S."/>
            <person name="Lu R."/>
            <person name="Zhang X."/>
            <person name="Li P."/>
            <person name="Qiu J."/>
            <person name="Olsen K.M."/>
            <person name="Qiu Y."/>
        </authorList>
    </citation>
    <scope>NUCLEOTIDE SEQUENCE</scope>
    <source>
        <strain evidence="2">NBL</strain>
    </source>
</reference>
<evidence type="ECO:0000313" key="2">
    <source>
        <dbReference type="EMBL" id="KAK3231215.1"/>
    </source>
</evidence>
<name>A0AAE0B8I3_9ROSI</name>
<dbReference type="Proteomes" id="UP001281410">
    <property type="component" value="Unassembled WGS sequence"/>
</dbReference>
<evidence type="ECO:0000256" key="1">
    <source>
        <dbReference type="SAM" id="Phobius"/>
    </source>
</evidence>
<keyword evidence="1" id="KW-1133">Transmembrane helix</keyword>
<feature type="transmembrane region" description="Helical" evidence="1">
    <location>
        <begin position="56"/>
        <end position="82"/>
    </location>
</feature>
<gene>
    <name evidence="2" type="ORF">Dsin_003096</name>
</gene>
<evidence type="ECO:0000313" key="3">
    <source>
        <dbReference type="Proteomes" id="UP001281410"/>
    </source>
</evidence>
<accession>A0AAE0B8I3</accession>
<keyword evidence="1" id="KW-0812">Transmembrane</keyword>
<keyword evidence="1" id="KW-0472">Membrane</keyword>
<dbReference type="EMBL" id="JANJYJ010000001">
    <property type="protein sequence ID" value="KAK3231215.1"/>
    <property type="molecule type" value="Genomic_DNA"/>
</dbReference>
<comment type="caution">
    <text evidence="2">The sequence shown here is derived from an EMBL/GenBank/DDBJ whole genome shotgun (WGS) entry which is preliminary data.</text>
</comment>
<dbReference type="AlphaFoldDB" id="A0AAE0B8I3"/>